<gene>
    <name evidence="1" type="ORF">SAMN02910315_01058</name>
</gene>
<sequence length="292" mass="31951">MESEKYLAIDVGGTAIKYVTADSTAEISKINEIKTRRGKGEVFESLDEIISPQLKNISGIAMSFPGKIDAEKGIAHTAGAFRWMSDLPLKSILEEKYTKPVWVENDGKCGALAEFWKGNLRGVKNGVFIGLGTEIAGGIILDGKLYRGSFGSSGEFSSMLGRLKDPDNDERFGKIAGHKSLTADFADSFEFFENYRNNNETAIKAMKEYSQTVAAGIVNIQSILDVERFCIGGGISAEDVVIEEIQKSLREFLMVKSGEAINEPSIVKCRFGNAAGCIGALYNFLVMEKNYF</sequence>
<dbReference type="RefSeq" id="WP_149731628.1">
    <property type="nucleotide sequence ID" value="NZ_FMXB01000006.1"/>
</dbReference>
<dbReference type="CDD" id="cd24152">
    <property type="entry name" value="ASKHA_NBD_ROK-like"/>
    <property type="match status" value="1"/>
</dbReference>
<dbReference type="EMBL" id="FMXB01000006">
    <property type="protein sequence ID" value="SDA51333.1"/>
    <property type="molecule type" value="Genomic_DNA"/>
</dbReference>
<reference evidence="1 2" key="1">
    <citation type="submission" date="2016-10" db="EMBL/GenBank/DDBJ databases">
        <authorList>
            <person name="Varghese N."/>
            <person name="Submissions S."/>
        </authorList>
    </citation>
    <scope>NUCLEOTIDE SEQUENCE [LARGE SCALE GENOMIC DNA]</scope>
    <source>
        <strain evidence="1 2">DSM 16643</strain>
    </source>
</reference>
<keyword evidence="1" id="KW-0418">Kinase</keyword>
<dbReference type="Pfam" id="PF00480">
    <property type="entry name" value="ROK"/>
    <property type="match status" value="2"/>
</dbReference>
<dbReference type="PANTHER" id="PTHR18964:SF170">
    <property type="entry name" value="SUGAR KINASE"/>
    <property type="match status" value="1"/>
</dbReference>
<evidence type="ECO:0000313" key="2">
    <source>
        <dbReference type="Proteomes" id="UP000323439"/>
    </source>
</evidence>
<dbReference type="AlphaFoldDB" id="A0A1G5VZS4"/>
<keyword evidence="1" id="KW-0808">Transferase</keyword>
<keyword evidence="2" id="KW-1185">Reference proteome</keyword>
<dbReference type="Proteomes" id="UP000323439">
    <property type="component" value="Unassembled WGS sequence"/>
</dbReference>
<dbReference type="Gene3D" id="3.30.420.40">
    <property type="match status" value="2"/>
</dbReference>
<dbReference type="InterPro" id="IPR043129">
    <property type="entry name" value="ATPase_NBD"/>
</dbReference>
<dbReference type="PANTHER" id="PTHR18964">
    <property type="entry name" value="ROK (REPRESSOR, ORF, KINASE) FAMILY"/>
    <property type="match status" value="1"/>
</dbReference>
<protein>
    <submittedName>
        <fullName evidence="1">Sugar kinase of the NBD/HSP70 family, may contain an N-terminal HTH domain</fullName>
    </submittedName>
</protein>
<proteinExistence type="predicted"/>
<dbReference type="SUPFAM" id="SSF53067">
    <property type="entry name" value="Actin-like ATPase domain"/>
    <property type="match status" value="1"/>
</dbReference>
<evidence type="ECO:0000313" key="1">
    <source>
        <dbReference type="EMBL" id="SDA51333.1"/>
    </source>
</evidence>
<name>A0A1G5VZS4_9EURY</name>
<accession>A0A1G5VZS4</accession>
<organism evidence="1 2">
    <name type="scientific">Methanobrevibacter millerae</name>
    <dbReference type="NCBI Taxonomy" id="230361"/>
    <lineage>
        <taxon>Archaea</taxon>
        <taxon>Methanobacteriati</taxon>
        <taxon>Methanobacteriota</taxon>
        <taxon>Methanomada group</taxon>
        <taxon>Methanobacteria</taxon>
        <taxon>Methanobacteriales</taxon>
        <taxon>Methanobacteriaceae</taxon>
        <taxon>Methanobrevibacter</taxon>
    </lineage>
</organism>
<dbReference type="GO" id="GO:0016301">
    <property type="term" value="F:kinase activity"/>
    <property type="evidence" value="ECO:0007669"/>
    <property type="project" value="UniProtKB-KW"/>
</dbReference>
<dbReference type="InterPro" id="IPR000600">
    <property type="entry name" value="ROK"/>
</dbReference>